<dbReference type="InterPro" id="IPR013332">
    <property type="entry name" value="KPR_N"/>
</dbReference>
<keyword evidence="2 4" id="KW-0521">NADP</keyword>
<protein>
    <recommendedName>
        <fullName evidence="4">2-dehydropantoate 2-reductase</fullName>
        <ecNumber evidence="4">1.1.1.169</ecNumber>
    </recommendedName>
    <alternativeName>
        <fullName evidence="4">Ketopantoate reductase</fullName>
    </alternativeName>
</protein>
<evidence type="ECO:0000259" key="5">
    <source>
        <dbReference type="Pfam" id="PF02558"/>
    </source>
</evidence>
<keyword evidence="8" id="KW-1185">Reference proteome</keyword>
<proteinExistence type="inferred from homology"/>
<dbReference type="Gene3D" id="1.10.1040.10">
    <property type="entry name" value="N-(1-d-carboxylethyl)-l-norvaline Dehydrogenase, domain 2"/>
    <property type="match status" value="1"/>
</dbReference>
<evidence type="ECO:0000256" key="2">
    <source>
        <dbReference type="ARBA" id="ARBA00022857"/>
    </source>
</evidence>
<dbReference type="NCBIfam" id="TIGR00745">
    <property type="entry name" value="apbA_panE"/>
    <property type="match status" value="1"/>
</dbReference>
<reference evidence="7 8" key="1">
    <citation type="submission" date="2023-10" db="EMBL/GenBank/DDBJ databases">
        <title>Draft genome sequence of Xylaria bambusicola isolate GMP-LS, the root and basal stem rot pathogen of sugarcane in Indonesia.</title>
        <authorList>
            <person name="Selvaraj P."/>
            <person name="Muralishankar V."/>
            <person name="Muruganantham S."/>
            <person name="Sp S."/>
            <person name="Haryani S."/>
            <person name="Lau K.J.X."/>
            <person name="Naqvi N.I."/>
        </authorList>
    </citation>
    <scope>NUCLEOTIDE SEQUENCE [LARGE SCALE GENOMIC DNA]</scope>
    <source>
        <strain evidence="7">GMP-LS</strain>
    </source>
</reference>
<dbReference type="Proteomes" id="UP001305414">
    <property type="component" value="Unassembled WGS sequence"/>
</dbReference>
<evidence type="ECO:0000259" key="6">
    <source>
        <dbReference type="Pfam" id="PF08546"/>
    </source>
</evidence>
<gene>
    <name evidence="7" type="ORF">RRF57_005559</name>
</gene>
<dbReference type="InterPro" id="IPR008927">
    <property type="entry name" value="6-PGluconate_DH-like_C_sf"/>
</dbReference>
<comment type="catalytic activity">
    <reaction evidence="4">
        <text>(R)-pantoate + NADP(+) = 2-dehydropantoate + NADPH + H(+)</text>
        <dbReference type="Rhea" id="RHEA:16233"/>
        <dbReference type="ChEBI" id="CHEBI:11561"/>
        <dbReference type="ChEBI" id="CHEBI:15378"/>
        <dbReference type="ChEBI" id="CHEBI:15980"/>
        <dbReference type="ChEBI" id="CHEBI:57783"/>
        <dbReference type="ChEBI" id="CHEBI:58349"/>
        <dbReference type="EC" id="1.1.1.169"/>
    </reaction>
</comment>
<dbReference type="InterPro" id="IPR013328">
    <property type="entry name" value="6PGD_dom2"/>
</dbReference>
<dbReference type="AlphaFoldDB" id="A0AAN7Z855"/>
<dbReference type="InterPro" id="IPR003710">
    <property type="entry name" value="ApbA"/>
</dbReference>
<dbReference type="PANTHER" id="PTHR21708">
    <property type="entry name" value="PROBABLE 2-DEHYDROPANTOATE 2-REDUCTASE"/>
    <property type="match status" value="1"/>
</dbReference>
<dbReference type="Pfam" id="PF08546">
    <property type="entry name" value="ApbA_C"/>
    <property type="match status" value="1"/>
</dbReference>
<comment type="caution">
    <text evidence="7">The sequence shown here is derived from an EMBL/GenBank/DDBJ whole genome shotgun (WGS) entry which is preliminary data.</text>
</comment>
<dbReference type="Pfam" id="PF02558">
    <property type="entry name" value="ApbA"/>
    <property type="match status" value="1"/>
</dbReference>
<evidence type="ECO:0000256" key="4">
    <source>
        <dbReference type="RuleBase" id="RU362068"/>
    </source>
</evidence>
<dbReference type="GO" id="GO:0005737">
    <property type="term" value="C:cytoplasm"/>
    <property type="evidence" value="ECO:0007669"/>
    <property type="project" value="TreeGrafter"/>
</dbReference>
<keyword evidence="3 4" id="KW-0560">Oxidoreductase</keyword>
<evidence type="ECO:0000313" key="7">
    <source>
        <dbReference type="EMBL" id="KAK5629843.1"/>
    </source>
</evidence>
<feature type="domain" description="Ketopantoate reductase N-terminal" evidence="5">
    <location>
        <begin position="8"/>
        <end position="166"/>
    </location>
</feature>
<evidence type="ECO:0000313" key="8">
    <source>
        <dbReference type="Proteomes" id="UP001305414"/>
    </source>
</evidence>
<feature type="domain" description="Ketopantoate reductase C-terminal" evidence="6">
    <location>
        <begin position="202"/>
        <end position="324"/>
    </location>
</feature>
<sequence>MAQAKARVLLVGCGGVGTMAGYALETGGRAEVTAVMRSNYSAVERNGIDIDSIEHGHDIKAWRPTAVRKTIPDVNEEMLQPFDFILVTTKNIPDVPPTVADIIASAVTPGKTAIVLSQNGLNIEKPLIERFPTNPIISSVSYISVTETTHGKFLHDDKDAQKIGPFYSPDVAPGMAEEAARRYIAAYNAAGKLDVSFDADVKFARWRKLVYNASYNPVSAVLRMDTARMRMSKHIIDDLIQPIMFEIMAAARANGVQLPDDVPDKAIRVDPTDNAFKPSMCQDIEKGNLMEIETIVGEPLRGGEACGVQMPTLRTVYGILKGMQLTIMEKKGLWEPEFKDGNPYQ</sequence>
<organism evidence="7 8">
    <name type="scientific">Xylaria bambusicola</name>
    <dbReference type="NCBI Taxonomy" id="326684"/>
    <lineage>
        <taxon>Eukaryota</taxon>
        <taxon>Fungi</taxon>
        <taxon>Dikarya</taxon>
        <taxon>Ascomycota</taxon>
        <taxon>Pezizomycotina</taxon>
        <taxon>Sordariomycetes</taxon>
        <taxon>Xylariomycetidae</taxon>
        <taxon>Xylariales</taxon>
        <taxon>Xylariaceae</taxon>
        <taxon>Xylaria</taxon>
    </lineage>
</organism>
<dbReference type="InterPro" id="IPR051402">
    <property type="entry name" value="KPR-Related"/>
</dbReference>
<dbReference type="SUPFAM" id="SSF51735">
    <property type="entry name" value="NAD(P)-binding Rossmann-fold domains"/>
    <property type="match status" value="1"/>
</dbReference>
<evidence type="ECO:0000256" key="1">
    <source>
        <dbReference type="ARBA" id="ARBA00007870"/>
    </source>
</evidence>
<comment type="similarity">
    <text evidence="1 4">Belongs to the ketopantoate reductase family.</text>
</comment>
<name>A0AAN7Z855_9PEZI</name>
<dbReference type="FunFam" id="1.10.1040.10:FF:000017">
    <property type="entry name" value="2-dehydropantoate 2-reductase"/>
    <property type="match status" value="1"/>
</dbReference>
<dbReference type="PANTHER" id="PTHR21708:SF30">
    <property type="entry name" value="2-DEHYDROPANTOATE 2-REDUCTASE-RELATED"/>
    <property type="match status" value="1"/>
</dbReference>
<evidence type="ECO:0000256" key="3">
    <source>
        <dbReference type="ARBA" id="ARBA00023002"/>
    </source>
</evidence>
<dbReference type="Gene3D" id="3.40.50.720">
    <property type="entry name" value="NAD(P)-binding Rossmann-like Domain"/>
    <property type="match status" value="1"/>
</dbReference>
<dbReference type="InterPro" id="IPR036291">
    <property type="entry name" value="NAD(P)-bd_dom_sf"/>
</dbReference>
<dbReference type="GO" id="GO:0008677">
    <property type="term" value="F:2-dehydropantoate 2-reductase activity"/>
    <property type="evidence" value="ECO:0007669"/>
    <property type="project" value="UniProtKB-EC"/>
</dbReference>
<dbReference type="EC" id="1.1.1.169" evidence="4"/>
<dbReference type="SUPFAM" id="SSF48179">
    <property type="entry name" value="6-phosphogluconate dehydrogenase C-terminal domain-like"/>
    <property type="match status" value="1"/>
</dbReference>
<dbReference type="InterPro" id="IPR013752">
    <property type="entry name" value="KPA_reductase"/>
</dbReference>
<comment type="function">
    <text evidence="4">Catalyzes the NADPH-dependent reduction of ketopantoate into pantoic acid.</text>
</comment>
<dbReference type="EMBL" id="JAWHQM010000013">
    <property type="protein sequence ID" value="KAK5629843.1"/>
    <property type="molecule type" value="Genomic_DNA"/>
</dbReference>
<dbReference type="GO" id="GO:0015940">
    <property type="term" value="P:pantothenate biosynthetic process"/>
    <property type="evidence" value="ECO:0007669"/>
    <property type="project" value="InterPro"/>
</dbReference>
<accession>A0AAN7Z855</accession>